<dbReference type="InterPro" id="IPR036869">
    <property type="entry name" value="J_dom_sf"/>
</dbReference>
<evidence type="ECO:0000256" key="1">
    <source>
        <dbReference type="ARBA" id="ARBA00022723"/>
    </source>
</evidence>
<evidence type="ECO:0000256" key="4">
    <source>
        <dbReference type="ARBA" id="ARBA00022833"/>
    </source>
</evidence>
<dbReference type="Gene3D" id="2.10.230.10">
    <property type="entry name" value="Heat shock protein DnaJ, cysteine-rich domain"/>
    <property type="match status" value="1"/>
</dbReference>
<dbReference type="InterPro" id="IPR018253">
    <property type="entry name" value="DnaJ_domain_CS"/>
</dbReference>
<evidence type="ECO:0000313" key="10">
    <source>
        <dbReference type="Proteomes" id="UP000001568"/>
    </source>
</evidence>
<dbReference type="RefSeq" id="XP_001419206.1">
    <property type="nucleotide sequence ID" value="XM_001419169.1"/>
</dbReference>
<dbReference type="GO" id="GO:0051082">
    <property type="term" value="F:unfolded protein binding"/>
    <property type="evidence" value="ECO:0007669"/>
    <property type="project" value="InterPro"/>
</dbReference>
<dbReference type="PROSITE" id="PS50076">
    <property type="entry name" value="DNAJ_2"/>
    <property type="match status" value="1"/>
</dbReference>
<dbReference type="Gramene" id="ABO97499">
    <property type="protein sequence ID" value="ABO97499"/>
    <property type="gene ID" value="OSTLU_19643"/>
</dbReference>
<dbReference type="InterPro" id="IPR008971">
    <property type="entry name" value="HSP40/DnaJ_pept-bd"/>
</dbReference>
<protein>
    <submittedName>
        <fullName evidence="9">Uncharacterized protein</fullName>
    </submittedName>
</protein>
<dbReference type="GO" id="GO:0008270">
    <property type="term" value="F:zinc ion binding"/>
    <property type="evidence" value="ECO:0007669"/>
    <property type="project" value="UniProtKB-KW"/>
</dbReference>
<dbReference type="CDD" id="cd06257">
    <property type="entry name" value="DnaJ"/>
    <property type="match status" value="1"/>
</dbReference>
<dbReference type="Proteomes" id="UP000001568">
    <property type="component" value="Chromosome 8"/>
</dbReference>
<dbReference type="EMBL" id="CP000588">
    <property type="protein sequence ID" value="ABO97499.1"/>
    <property type="molecule type" value="Genomic_DNA"/>
</dbReference>
<keyword evidence="10" id="KW-1185">Reference proteome</keyword>
<dbReference type="PRINTS" id="PR00625">
    <property type="entry name" value="JDOMAIN"/>
</dbReference>
<keyword evidence="2" id="KW-0677">Repeat</keyword>
<dbReference type="AlphaFoldDB" id="A4S1T8"/>
<keyword evidence="3 5" id="KW-0863">Zinc-finger</keyword>
<dbReference type="HAMAP" id="MF_01152">
    <property type="entry name" value="DnaJ"/>
    <property type="match status" value="1"/>
</dbReference>
<feature type="zinc finger region" description="CR-type" evidence="5">
    <location>
        <begin position="139"/>
        <end position="223"/>
    </location>
</feature>
<dbReference type="eggNOG" id="KOG0712">
    <property type="taxonomic scope" value="Eukaryota"/>
</dbReference>
<dbReference type="SUPFAM" id="SSF57938">
    <property type="entry name" value="DnaJ/Hsp40 cysteine-rich domain"/>
    <property type="match status" value="1"/>
</dbReference>
<dbReference type="OrthoDB" id="550424at2759"/>
<dbReference type="InterPro" id="IPR001305">
    <property type="entry name" value="HSP_DnaJ_Cys-rich_dom"/>
</dbReference>
<accession>A4S1T8</accession>
<dbReference type="GO" id="GO:0030544">
    <property type="term" value="F:Hsp70 protein binding"/>
    <property type="evidence" value="ECO:0007669"/>
    <property type="project" value="InterPro"/>
</dbReference>
<dbReference type="STRING" id="436017.A4S1T8"/>
<name>A4S1T8_OSTLU</name>
<evidence type="ECO:0000259" key="7">
    <source>
        <dbReference type="PROSITE" id="PS50076"/>
    </source>
</evidence>
<dbReference type="SMART" id="SM00271">
    <property type="entry name" value="DnaJ"/>
    <property type="match status" value="1"/>
</dbReference>
<dbReference type="Pfam" id="PF00684">
    <property type="entry name" value="DnaJ_CXXCXGXG"/>
    <property type="match status" value="1"/>
</dbReference>
<reference evidence="9 10" key="1">
    <citation type="journal article" date="2007" name="Proc. Natl. Acad. Sci. U.S.A.">
        <title>The tiny eukaryote Ostreococcus provides genomic insights into the paradox of plankton speciation.</title>
        <authorList>
            <person name="Palenik B."/>
            <person name="Grimwood J."/>
            <person name="Aerts A."/>
            <person name="Rouze P."/>
            <person name="Salamov A."/>
            <person name="Putnam N."/>
            <person name="Dupont C."/>
            <person name="Jorgensen R."/>
            <person name="Derelle E."/>
            <person name="Rombauts S."/>
            <person name="Zhou K."/>
            <person name="Otillar R."/>
            <person name="Merchant S.S."/>
            <person name="Podell S."/>
            <person name="Gaasterland T."/>
            <person name="Napoli C."/>
            <person name="Gendler K."/>
            <person name="Manuell A."/>
            <person name="Tai V."/>
            <person name="Vallon O."/>
            <person name="Piganeau G."/>
            <person name="Jancek S."/>
            <person name="Heijde M."/>
            <person name="Jabbari K."/>
            <person name="Bowler C."/>
            <person name="Lohr M."/>
            <person name="Robbens S."/>
            <person name="Werner G."/>
            <person name="Dubchak I."/>
            <person name="Pazour G.J."/>
            <person name="Ren Q."/>
            <person name="Paulsen I."/>
            <person name="Delwiche C."/>
            <person name="Schmutz J."/>
            <person name="Rokhsar D."/>
            <person name="Van de Peer Y."/>
            <person name="Moreau H."/>
            <person name="Grigoriev I.V."/>
        </authorList>
    </citation>
    <scope>NUCLEOTIDE SEQUENCE [LARGE SCALE GENOMIC DNA]</scope>
    <source>
        <strain evidence="9 10">CCE9901</strain>
    </source>
</reference>
<evidence type="ECO:0000256" key="6">
    <source>
        <dbReference type="SAM" id="MobiDB-lite"/>
    </source>
</evidence>
<dbReference type="Gene3D" id="1.10.287.110">
    <property type="entry name" value="DnaJ domain"/>
    <property type="match status" value="1"/>
</dbReference>
<dbReference type="GO" id="GO:0005524">
    <property type="term" value="F:ATP binding"/>
    <property type="evidence" value="ECO:0007669"/>
    <property type="project" value="InterPro"/>
</dbReference>
<dbReference type="GO" id="GO:0006457">
    <property type="term" value="P:protein folding"/>
    <property type="evidence" value="ECO:0007669"/>
    <property type="project" value="InterPro"/>
</dbReference>
<dbReference type="GO" id="GO:0009408">
    <property type="term" value="P:response to heat"/>
    <property type="evidence" value="ECO:0007669"/>
    <property type="project" value="InterPro"/>
</dbReference>
<dbReference type="PROSITE" id="PS51188">
    <property type="entry name" value="ZF_CR"/>
    <property type="match status" value="1"/>
</dbReference>
<evidence type="ECO:0000256" key="2">
    <source>
        <dbReference type="ARBA" id="ARBA00022737"/>
    </source>
</evidence>
<sequence length="423" mass="46377">MFGRQPGRRSTDTKLYDLLGVSKGASAAEIKKAYRKMAVKHHPDKGGDEQKFKEISAAYEVLSDDEKRQLYDEYGEDALKDGGMGGGGGSPFDIFEAMFGGNPFGPGGGGGRGGGRSRVRKGEDVVHGLKLGLDDLYNGVTKKLSLSKNVICQKCDGKGSKSGASGTCNGCRGAGVKVVVRQIAPGMVQQMQTVCNDCRGTGQTISEKDKCEKCHAQKVVQEKKVLEVHIEKGMKHNQRVVFQGEADEAPDTVPGDIIFVVQQKEHPVFTRKGDDLFMEKEISLVEALCGMKMTVDHLDGRQLVISTHEGEVIKPGQFKAVFDEGMPKHTMPFQKGRLFIHFTVKFPAPGDLSEDDLKALEKILPARPQLSIDMESENVEEVNMHEVDMEQEKRRREAESRQQSQYESDDEGGGQPGVQCAQQ</sequence>
<dbReference type="FunFam" id="2.60.260.20:FF:000003">
    <property type="entry name" value="DnaJ subfamily A member 2"/>
    <property type="match status" value="1"/>
</dbReference>
<dbReference type="OMA" id="NALCTKC"/>
<dbReference type="HOGENOM" id="CLU_017633_10_2_1"/>
<feature type="region of interest" description="Disordered" evidence="6">
    <location>
        <begin position="374"/>
        <end position="423"/>
    </location>
</feature>
<dbReference type="PROSITE" id="PS00636">
    <property type="entry name" value="DNAJ_1"/>
    <property type="match status" value="1"/>
</dbReference>
<dbReference type="Gene3D" id="2.60.260.20">
    <property type="entry name" value="Urease metallochaperone UreE, N-terminal domain"/>
    <property type="match status" value="2"/>
</dbReference>
<dbReference type="KEGG" id="olu:OSTLU_19643"/>
<dbReference type="FunFam" id="2.10.230.10:FF:000001">
    <property type="entry name" value="DnaJ subfamily A member 2"/>
    <property type="match status" value="1"/>
</dbReference>
<dbReference type="SUPFAM" id="SSF49493">
    <property type="entry name" value="HSP40/DnaJ peptide-binding domain"/>
    <property type="match status" value="2"/>
</dbReference>
<dbReference type="CDD" id="cd10747">
    <property type="entry name" value="DnaJ_C"/>
    <property type="match status" value="1"/>
</dbReference>
<evidence type="ECO:0000259" key="8">
    <source>
        <dbReference type="PROSITE" id="PS51188"/>
    </source>
</evidence>
<dbReference type="PANTHER" id="PTHR43888">
    <property type="entry name" value="DNAJ-LIKE-2, ISOFORM A-RELATED"/>
    <property type="match status" value="1"/>
</dbReference>
<dbReference type="InterPro" id="IPR012724">
    <property type="entry name" value="DnaJ"/>
</dbReference>
<dbReference type="Pfam" id="PF00226">
    <property type="entry name" value="DnaJ"/>
    <property type="match status" value="1"/>
</dbReference>
<dbReference type="CDD" id="cd10719">
    <property type="entry name" value="DnaJ_zf"/>
    <property type="match status" value="1"/>
</dbReference>
<dbReference type="FunFam" id="1.10.287.110:FF:000041">
    <property type="entry name" value="Chaperone protein DNAj, putative"/>
    <property type="match status" value="1"/>
</dbReference>
<keyword evidence="1 5" id="KW-0479">Metal-binding</keyword>
<gene>
    <name evidence="9" type="ORF">OSTLU_19643</name>
</gene>
<evidence type="ECO:0000313" key="9">
    <source>
        <dbReference type="EMBL" id="ABO97499.1"/>
    </source>
</evidence>
<feature type="domain" description="J" evidence="7">
    <location>
        <begin position="14"/>
        <end position="75"/>
    </location>
</feature>
<organism evidence="9 10">
    <name type="scientific">Ostreococcus lucimarinus (strain CCE9901)</name>
    <dbReference type="NCBI Taxonomy" id="436017"/>
    <lineage>
        <taxon>Eukaryota</taxon>
        <taxon>Viridiplantae</taxon>
        <taxon>Chlorophyta</taxon>
        <taxon>Mamiellophyceae</taxon>
        <taxon>Mamiellales</taxon>
        <taxon>Bathycoccaceae</taxon>
        <taxon>Ostreococcus</taxon>
    </lineage>
</organism>
<dbReference type="InterPro" id="IPR044713">
    <property type="entry name" value="DNJA1/2-like"/>
</dbReference>
<feature type="domain" description="CR-type" evidence="8">
    <location>
        <begin position="139"/>
        <end position="223"/>
    </location>
</feature>
<dbReference type="InterPro" id="IPR002939">
    <property type="entry name" value="DnaJ_C"/>
</dbReference>
<dbReference type="Pfam" id="PF01556">
    <property type="entry name" value="DnaJ_C"/>
    <property type="match status" value="1"/>
</dbReference>
<feature type="compositionally biased region" description="Basic and acidic residues" evidence="6">
    <location>
        <begin position="382"/>
        <end position="400"/>
    </location>
</feature>
<dbReference type="FunFam" id="2.60.260.20:FF:000068">
    <property type="entry name" value="Chaperone protein dnaJ 3"/>
    <property type="match status" value="1"/>
</dbReference>
<dbReference type="InterPro" id="IPR036410">
    <property type="entry name" value="HSP_DnaJ_Cys-rich_dom_sf"/>
</dbReference>
<keyword evidence="4 5" id="KW-0862">Zinc</keyword>
<dbReference type="SUPFAM" id="SSF46565">
    <property type="entry name" value="Chaperone J-domain"/>
    <property type="match status" value="1"/>
</dbReference>
<evidence type="ECO:0000256" key="5">
    <source>
        <dbReference type="PROSITE-ProRule" id="PRU00546"/>
    </source>
</evidence>
<proteinExistence type="inferred from homology"/>
<evidence type="ECO:0000256" key="3">
    <source>
        <dbReference type="ARBA" id="ARBA00022771"/>
    </source>
</evidence>
<dbReference type="GeneID" id="5003121"/>
<dbReference type="InterPro" id="IPR001623">
    <property type="entry name" value="DnaJ_domain"/>
</dbReference>